<evidence type="ECO:0000256" key="1">
    <source>
        <dbReference type="ARBA" id="ARBA00023015"/>
    </source>
</evidence>
<dbReference type="Gene3D" id="1.10.10.60">
    <property type="entry name" value="Homeodomain-like"/>
    <property type="match status" value="2"/>
</dbReference>
<feature type="domain" description="HTH araC/xylS-type" evidence="4">
    <location>
        <begin position="175"/>
        <end position="272"/>
    </location>
</feature>
<dbReference type="AlphaFoldDB" id="A0A848GBV6"/>
<comment type="caution">
    <text evidence="5">The sequence shown here is derived from an EMBL/GenBank/DDBJ whole genome shotgun (WGS) entry which is preliminary data.</text>
</comment>
<dbReference type="PANTHER" id="PTHR46796">
    <property type="entry name" value="HTH-TYPE TRANSCRIPTIONAL ACTIVATOR RHAS-RELATED"/>
    <property type="match status" value="1"/>
</dbReference>
<dbReference type="SUPFAM" id="SSF46689">
    <property type="entry name" value="Homeodomain-like"/>
    <property type="match status" value="2"/>
</dbReference>
<dbReference type="Proteomes" id="UP000580043">
    <property type="component" value="Unassembled WGS sequence"/>
</dbReference>
<dbReference type="InterPro" id="IPR009057">
    <property type="entry name" value="Homeodomain-like_sf"/>
</dbReference>
<dbReference type="GO" id="GO:0043565">
    <property type="term" value="F:sequence-specific DNA binding"/>
    <property type="evidence" value="ECO:0007669"/>
    <property type="project" value="InterPro"/>
</dbReference>
<dbReference type="Pfam" id="PF12852">
    <property type="entry name" value="Cupin_6"/>
    <property type="match status" value="1"/>
</dbReference>
<dbReference type="RefSeq" id="WP_169148554.1">
    <property type="nucleotide sequence ID" value="NZ_JABBGA010000047.1"/>
</dbReference>
<dbReference type="InterPro" id="IPR018060">
    <property type="entry name" value="HTH_AraC"/>
</dbReference>
<keyword evidence="2" id="KW-0238">DNA-binding</keyword>
<keyword evidence="3" id="KW-0804">Transcription</keyword>
<protein>
    <submittedName>
        <fullName evidence="5">AraC family transcriptional regulator</fullName>
    </submittedName>
</protein>
<name>A0A848GBV6_9RHOO</name>
<reference evidence="5 6" key="1">
    <citation type="submission" date="2020-04" db="EMBL/GenBank/DDBJ databases">
        <title>Zoogloea sp. G-4-1-14 isolated from soil.</title>
        <authorList>
            <person name="Dahal R.H."/>
        </authorList>
    </citation>
    <scope>NUCLEOTIDE SEQUENCE [LARGE SCALE GENOMIC DNA]</scope>
    <source>
        <strain evidence="5 6">G-4-1-14</strain>
    </source>
</reference>
<sequence>MTDRLAALLDHFAITARVFHSGALCGINDLPGDGDTGQLHLIRQGAVDVLHGGVLAARISEPSLLLYPLPMAHRFVTDAAHGADFACARLRFEGGPANPLAAALPPFLHLPLSALQGAGPVLELLFAEASARHCGREAMLDRLFEVVLIQVLRQLMEAGQIQVGMLAGLAHPRLRLALVAMHDDPARDWSLDALAETAGMSRSVFANTFRERVGSTPLAYLQAWRISLAQRALRQGRSLKWVSASVGYGSEAAFSRAFKACNGVSPRQWLASRE</sequence>
<dbReference type="PANTHER" id="PTHR46796:SF7">
    <property type="entry name" value="ARAC FAMILY TRANSCRIPTIONAL REGULATOR"/>
    <property type="match status" value="1"/>
</dbReference>
<evidence type="ECO:0000313" key="5">
    <source>
        <dbReference type="EMBL" id="NML29059.1"/>
    </source>
</evidence>
<evidence type="ECO:0000259" key="4">
    <source>
        <dbReference type="PROSITE" id="PS01124"/>
    </source>
</evidence>
<dbReference type="SMART" id="SM00342">
    <property type="entry name" value="HTH_ARAC"/>
    <property type="match status" value="1"/>
</dbReference>
<dbReference type="InterPro" id="IPR018062">
    <property type="entry name" value="HTH_AraC-typ_CS"/>
</dbReference>
<evidence type="ECO:0000313" key="6">
    <source>
        <dbReference type="Proteomes" id="UP000580043"/>
    </source>
</evidence>
<dbReference type="Pfam" id="PF12833">
    <property type="entry name" value="HTH_18"/>
    <property type="match status" value="1"/>
</dbReference>
<organism evidence="5 6">
    <name type="scientific">Zoogloea dura</name>
    <dbReference type="NCBI Taxonomy" id="2728840"/>
    <lineage>
        <taxon>Bacteria</taxon>
        <taxon>Pseudomonadati</taxon>
        <taxon>Pseudomonadota</taxon>
        <taxon>Betaproteobacteria</taxon>
        <taxon>Rhodocyclales</taxon>
        <taxon>Zoogloeaceae</taxon>
        <taxon>Zoogloea</taxon>
    </lineage>
</organism>
<dbReference type="PROSITE" id="PS00041">
    <property type="entry name" value="HTH_ARAC_FAMILY_1"/>
    <property type="match status" value="1"/>
</dbReference>
<keyword evidence="1" id="KW-0805">Transcription regulation</keyword>
<evidence type="ECO:0000256" key="2">
    <source>
        <dbReference type="ARBA" id="ARBA00023125"/>
    </source>
</evidence>
<proteinExistence type="predicted"/>
<dbReference type="PROSITE" id="PS01124">
    <property type="entry name" value="HTH_ARAC_FAMILY_2"/>
    <property type="match status" value="1"/>
</dbReference>
<dbReference type="GO" id="GO:0003700">
    <property type="term" value="F:DNA-binding transcription factor activity"/>
    <property type="evidence" value="ECO:0007669"/>
    <property type="project" value="InterPro"/>
</dbReference>
<dbReference type="InterPro" id="IPR050204">
    <property type="entry name" value="AraC_XylS_family_regulators"/>
</dbReference>
<dbReference type="EMBL" id="JABBGA010000047">
    <property type="protein sequence ID" value="NML29059.1"/>
    <property type="molecule type" value="Genomic_DNA"/>
</dbReference>
<accession>A0A848GBV6</accession>
<gene>
    <name evidence="5" type="ORF">HHL15_25260</name>
</gene>
<keyword evidence="6" id="KW-1185">Reference proteome</keyword>
<evidence type="ECO:0000256" key="3">
    <source>
        <dbReference type="ARBA" id="ARBA00023163"/>
    </source>
</evidence>
<dbReference type="InterPro" id="IPR032783">
    <property type="entry name" value="AraC_lig"/>
</dbReference>